<accession>A0A165NM87</accession>
<keyword evidence="3" id="KW-0378">Hydrolase</keyword>
<dbReference type="EMBL" id="KV429079">
    <property type="protein sequence ID" value="KZT67139.1"/>
    <property type="molecule type" value="Genomic_DNA"/>
</dbReference>
<dbReference type="InterPro" id="IPR000340">
    <property type="entry name" value="Dual-sp_phosphatase_cat-dom"/>
</dbReference>
<organism evidence="8 9">
    <name type="scientific">Daedalea quercina L-15889</name>
    <dbReference type="NCBI Taxonomy" id="1314783"/>
    <lineage>
        <taxon>Eukaryota</taxon>
        <taxon>Fungi</taxon>
        <taxon>Dikarya</taxon>
        <taxon>Basidiomycota</taxon>
        <taxon>Agaricomycotina</taxon>
        <taxon>Agaricomycetes</taxon>
        <taxon>Polyporales</taxon>
        <taxon>Fomitopsis</taxon>
    </lineage>
</organism>
<comment type="similarity">
    <text evidence="1">Belongs to the protein-tyrosine phosphatase family. Non-receptor class dual specificity subfamily.</text>
</comment>
<dbReference type="PANTHER" id="PTHR10159">
    <property type="entry name" value="DUAL SPECIFICITY PROTEIN PHOSPHATASE"/>
    <property type="match status" value="1"/>
</dbReference>
<dbReference type="Proteomes" id="UP000076727">
    <property type="component" value="Unassembled WGS sequence"/>
</dbReference>
<evidence type="ECO:0000256" key="4">
    <source>
        <dbReference type="ARBA" id="ARBA00022912"/>
    </source>
</evidence>
<dbReference type="GO" id="GO:0043409">
    <property type="term" value="P:negative regulation of MAPK cascade"/>
    <property type="evidence" value="ECO:0007669"/>
    <property type="project" value="TreeGrafter"/>
</dbReference>
<evidence type="ECO:0000259" key="6">
    <source>
        <dbReference type="PROSITE" id="PS50054"/>
    </source>
</evidence>
<dbReference type="SMART" id="SM00195">
    <property type="entry name" value="DSPc"/>
    <property type="match status" value="1"/>
</dbReference>
<evidence type="ECO:0000256" key="5">
    <source>
        <dbReference type="SAM" id="MobiDB-lite"/>
    </source>
</evidence>
<dbReference type="PROSITE" id="PS50056">
    <property type="entry name" value="TYR_PHOSPHATASE_2"/>
    <property type="match status" value="1"/>
</dbReference>
<dbReference type="EC" id="3.1.3.48" evidence="2"/>
<dbReference type="SUPFAM" id="SSF52799">
    <property type="entry name" value="(Phosphotyrosine protein) phosphatases II"/>
    <property type="match status" value="1"/>
</dbReference>
<dbReference type="Gene3D" id="3.90.190.10">
    <property type="entry name" value="Protein tyrosine phosphatase superfamily"/>
    <property type="match status" value="1"/>
</dbReference>
<name>A0A165NM87_9APHY</name>
<proteinExistence type="inferred from homology"/>
<evidence type="ECO:0000259" key="7">
    <source>
        <dbReference type="PROSITE" id="PS50056"/>
    </source>
</evidence>
<dbReference type="OrthoDB" id="2017893at2759"/>
<dbReference type="InterPro" id="IPR000387">
    <property type="entry name" value="Tyr_Pase_dom"/>
</dbReference>
<evidence type="ECO:0000256" key="1">
    <source>
        <dbReference type="ARBA" id="ARBA00008601"/>
    </source>
</evidence>
<protein>
    <recommendedName>
        <fullName evidence="2">protein-tyrosine-phosphatase</fullName>
        <ecNumber evidence="2">3.1.3.48</ecNumber>
    </recommendedName>
</protein>
<dbReference type="Pfam" id="PF00782">
    <property type="entry name" value="DSPc"/>
    <property type="match status" value="1"/>
</dbReference>
<gene>
    <name evidence="8" type="ORF">DAEQUDRAFT_739517</name>
</gene>
<dbReference type="InterPro" id="IPR029021">
    <property type="entry name" value="Prot-tyrosine_phosphatase-like"/>
</dbReference>
<dbReference type="GO" id="GO:0004725">
    <property type="term" value="F:protein tyrosine phosphatase activity"/>
    <property type="evidence" value="ECO:0007669"/>
    <property type="project" value="UniProtKB-EC"/>
</dbReference>
<dbReference type="PROSITE" id="PS50054">
    <property type="entry name" value="TYR_PHOSPHATASE_DUAL"/>
    <property type="match status" value="1"/>
</dbReference>
<feature type="domain" description="Tyrosine-protein phosphatase" evidence="6">
    <location>
        <begin position="71"/>
        <end position="212"/>
    </location>
</feature>
<dbReference type="PROSITE" id="PS00383">
    <property type="entry name" value="TYR_PHOSPHATASE_1"/>
    <property type="match status" value="1"/>
</dbReference>
<evidence type="ECO:0000256" key="3">
    <source>
        <dbReference type="ARBA" id="ARBA00022801"/>
    </source>
</evidence>
<dbReference type="InterPro" id="IPR016130">
    <property type="entry name" value="Tyr_Pase_AS"/>
</dbReference>
<keyword evidence="4" id="KW-0904">Protein phosphatase</keyword>
<sequence length="233" mass="26626">MTTPLSPLSQVKVRDAQPESITTNMRKPSPPQADALVSMIRSLTVDDDYFERRALRSICIQKTPVDDYHPQYSEIIPGLFVADMYTATSAAVIRDLGITHVVSVLKHDCPRYSQDLKHICIPIDDSRSAGLLGHLDAITEWIQHALERGGQVMVHCVWGMSRSASVAIAFLMATRRMSLDDAFRHVVSRRKFVRPNSGFMYQLKVYEHILRARQEKLKRVQKVFESMTIQEWK</sequence>
<feature type="region of interest" description="Disordered" evidence="5">
    <location>
        <begin position="1"/>
        <end position="30"/>
    </location>
</feature>
<dbReference type="STRING" id="1314783.A0A165NM87"/>
<evidence type="ECO:0000313" key="8">
    <source>
        <dbReference type="EMBL" id="KZT67139.1"/>
    </source>
</evidence>
<reference evidence="8 9" key="1">
    <citation type="journal article" date="2016" name="Mol. Biol. Evol.">
        <title>Comparative Genomics of Early-Diverging Mushroom-Forming Fungi Provides Insights into the Origins of Lignocellulose Decay Capabilities.</title>
        <authorList>
            <person name="Nagy L.G."/>
            <person name="Riley R."/>
            <person name="Tritt A."/>
            <person name="Adam C."/>
            <person name="Daum C."/>
            <person name="Floudas D."/>
            <person name="Sun H."/>
            <person name="Yadav J.S."/>
            <person name="Pangilinan J."/>
            <person name="Larsson K.H."/>
            <person name="Matsuura K."/>
            <person name="Barry K."/>
            <person name="Labutti K."/>
            <person name="Kuo R."/>
            <person name="Ohm R.A."/>
            <person name="Bhattacharya S.S."/>
            <person name="Shirouzu T."/>
            <person name="Yoshinaga Y."/>
            <person name="Martin F.M."/>
            <person name="Grigoriev I.V."/>
            <person name="Hibbett D.S."/>
        </authorList>
    </citation>
    <scope>NUCLEOTIDE SEQUENCE [LARGE SCALE GENOMIC DNA]</scope>
    <source>
        <strain evidence="8 9">L-15889</strain>
    </source>
</reference>
<evidence type="ECO:0000256" key="2">
    <source>
        <dbReference type="ARBA" id="ARBA00013064"/>
    </source>
</evidence>
<dbReference type="CDD" id="cd14498">
    <property type="entry name" value="DSP"/>
    <property type="match status" value="1"/>
</dbReference>
<evidence type="ECO:0000313" key="9">
    <source>
        <dbReference type="Proteomes" id="UP000076727"/>
    </source>
</evidence>
<dbReference type="PANTHER" id="PTHR10159:SF519">
    <property type="entry name" value="DUAL SPECIFICITY PROTEIN PHOSPHATASE MPK3"/>
    <property type="match status" value="1"/>
</dbReference>
<dbReference type="AlphaFoldDB" id="A0A165NM87"/>
<dbReference type="InterPro" id="IPR020422">
    <property type="entry name" value="TYR_PHOSPHATASE_DUAL_dom"/>
</dbReference>
<keyword evidence="9" id="KW-1185">Reference proteome</keyword>
<feature type="domain" description="Tyrosine specific protein phosphatases" evidence="7">
    <location>
        <begin position="132"/>
        <end position="190"/>
    </location>
</feature>
<dbReference type="GO" id="GO:0005737">
    <property type="term" value="C:cytoplasm"/>
    <property type="evidence" value="ECO:0007669"/>
    <property type="project" value="TreeGrafter"/>
</dbReference>